<evidence type="ECO:0000313" key="2">
    <source>
        <dbReference type="Proteomes" id="UP000799771"/>
    </source>
</evidence>
<dbReference type="GeneID" id="54407914"/>
<organism evidence="1 2">
    <name type="scientific">Dothidotthia symphoricarpi CBS 119687</name>
    <dbReference type="NCBI Taxonomy" id="1392245"/>
    <lineage>
        <taxon>Eukaryota</taxon>
        <taxon>Fungi</taxon>
        <taxon>Dikarya</taxon>
        <taxon>Ascomycota</taxon>
        <taxon>Pezizomycotina</taxon>
        <taxon>Dothideomycetes</taxon>
        <taxon>Pleosporomycetidae</taxon>
        <taxon>Pleosporales</taxon>
        <taxon>Dothidotthiaceae</taxon>
        <taxon>Dothidotthia</taxon>
    </lineage>
</organism>
<gene>
    <name evidence="1" type="ORF">P153DRAFT_363958</name>
</gene>
<dbReference type="AlphaFoldDB" id="A0A6A6AQ80"/>
<proteinExistence type="predicted"/>
<sequence length="118" mass="12698">MGDPAQINRSLGNLHNELQYLASIGIISTPQMQSIQAQLPQNGQPSPYADSRFAGGAYQLNPSLVAQQAQNPNNPAHPDNPKHHEWAKNLGMKFGNAAVYGAGATFGADLVNDVMRKF</sequence>
<name>A0A6A6AQ80_9PLEO</name>
<evidence type="ECO:0000313" key="1">
    <source>
        <dbReference type="EMBL" id="KAF2132671.1"/>
    </source>
</evidence>
<dbReference type="OrthoDB" id="6250593at2759"/>
<dbReference type="Proteomes" id="UP000799771">
    <property type="component" value="Unassembled WGS sequence"/>
</dbReference>
<accession>A0A6A6AQ80</accession>
<dbReference type="RefSeq" id="XP_033527058.1">
    <property type="nucleotide sequence ID" value="XM_033667482.1"/>
</dbReference>
<reference evidence="1" key="1">
    <citation type="journal article" date="2020" name="Stud. Mycol.">
        <title>101 Dothideomycetes genomes: a test case for predicting lifestyles and emergence of pathogens.</title>
        <authorList>
            <person name="Haridas S."/>
            <person name="Albert R."/>
            <person name="Binder M."/>
            <person name="Bloem J."/>
            <person name="Labutti K."/>
            <person name="Salamov A."/>
            <person name="Andreopoulos B."/>
            <person name="Baker S."/>
            <person name="Barry K."/>
            <person name="Bills G."/>
            <person name="Bluhm B."/>
            <person name="Cannon C."/>
            <person name="Castanera R."/>
            <person name="Culley D."/>
            <person name="Daum C."/>
            <person name="Ezra D."/>
            <person name="Gonzalez J."/>
            <person name="Henrissat B."/>
            <person name="Kuo A."/>
            <person name="Liang C."/>
            <person name="Lipzen A."/>
            <person name="Lutzoni F."/>
            <person name="Magnuson J."/>
            <person name="Mondo S."/>
            <person name="Nolan M."/>
            <person name="Ohm R."/>
            <person name="Pangilinan J."/>
            <person name="Park H.-J."/>
            <person name="Ramirez L."/>
            <person name="Alfaro M."/>
            <person name="Sun H."/>
            <person name="Tritt A."/>
            <person name="Yoshinaga Y."/>
            <person name="Zwiers L.-H."/>
            <person name="Turgeon B."/>
            <person name="Goodwin S."/>
            <person name="Spatafora J."/>
            <person name="Crous P."/>
            <person name="Grigoriev I."/>
        </authorList>
    </citation>
    <scope>NUCLEOTIDE SEQUENCE</scope>
    <source>
        <strain evidence="1">CBS 119687</strain>
    </source>
</reference>
<protein>
    <submittedName>
        <fullName evidence="1">Uncharacterized protein</fullName>
    </submittedName>
</protein>
<keyword evidence="2" id="KW-1185">Reference proteome</keyword>
<dbReference type="EMBL" id="ML977500">
    <property type="protein sequence ID" value="KAF2132671.1"/>
    <property type="molecule type" value="Genomic_DNA"/>
</dbReference>